<proteinExistence type="predicted"/>
<reference evidence="3 4" key="1">
    <citation type="submission" date="2019-06" db="EMBL/GenBank/DDBJ databases">
        <title>Biocontrol Bacillus strains from Vietnam.</title>
        <authorList>
            <person name="Borriss R."/>
            <person name="Lasch P."/>
            <person name="Thanh Tam L.T."/>
            <person name="Luong P.T."/>
            <person name="Phuong Thao L.T."/>
            <person name="Kim Chung L.T."/>
        </authorList>
    </citation>
    <scope>NUCLEOTIDE SEQUENCE [LARGE SCALE GENOMIC DNA]</scope>
    <source>
        <strain evidence="3 4">SN1</strain>
    </source>
</reference>
<dbReference type="EMBL" id="VEPV01000003">
    <property type="protein sequence ID" value="TNP15417.1"/>
    <property type="molecule type" value="Genomic_DNA"/>
</dbReference>
<evidence type="ECO:0000313" key="4">
    <source>
        <dbReference type="Proteomes" id="UP000312495"/>
    </source>
</evidence>
<dbReference type="InterPro" id="IPR027417">
    <property type="entry name" value="P-loop_NTPase"/>
</dbReference>
<dbReference type="PANTHER" id="PTHR32182:SF22">
    <property type="entry name" value="ATP-DEPENDENT ENDONUCLEASE, OLD FAMILY-RELATED"/>
    <property type="match status" value="1"/>
</dbReference>
<organism evidence="3 4">
    <name type="scientific">Bacillus tropicus</name>
    <dbReference type="NCBI Taxonomy" id="2026188"/>
    <lineage>
        <taxon>Bacteria</taxon>
        <taxon>Bacillati</taxon>
        <taxon>Bacillota</taxon>
        <taxon>Bacilli</taxon>
        <taxon>Bacillales</taxon>
        <taxon>Bacillaceae</taxon>
        <taxon>Bacillus</taxon>
        <taxon>Bacillus cereus group</taxon>
    </lineage>
</organism>
<protein>
    <recommendedName>
        <fullName evidence="2">Endonuclease GajA/Old nuclease/RecF-like AAA domain-containing protein</fullName>
    </recommendedName>
</protein>
<evidence type="ECO:0000313" key="3">
    <source>
        <dbReference type="EMBL" id="TNP15417.1"/>
    </source>
</evidence>
<dbReference type="PANTHER" id="PTHR32182">
    <property type="entry name" value="DNA REPLICATION AND REPAIR PROTEIN RECF"/>
    <property type="match status" value="1"/>
</dbReference>
<sequence>MHIDKFPYIYILLIETEMEIPMQILYLWINQDEILKDLSLNFGGEFLFNIRNNTITIEENPFYIQDFFHTNDFLNKNTKINSVTGIVGENGTGKSTILDTLKLILTSKSHIKTPFFIVYKQNDSYYFYYNHCYSLILKSNDEDIDIIKTGSFQYAKNTFIHTNLNDNSFHAIYFSNVFDIKAHFKNNKYDNLFDLSTNHLCYDSSYLENQLFNQIVFTNKYGNDYKINTKINIPKDIEVKNIYLDNLLASPGKYLKPASGVLGKKGFLLGPNGSTFPKIDFKSFSEESIYCINLDFCLWALDTLSKSYDLDKDPHTLPMLYADVLNIFNSQDQTVNVLDVLKEEIKRVLKIDTENITNLPSEDKYIFKLITDEYFNCRKLITTLQSLDTTSDSSILHLKTDDPNLMHFINQYEARSSNNQLFNISWSELSSGEYAFLNLFSRFYSIQDKIENNLVILIDEGDLYFHPQWQKEWLHTFMDIISYMYKDSSIQIILTTHSPFILSDLPSNNVIFLKRNQDNVTSTIKNLEGNQLTFAANIHNLLTNSFFMHDGLVGKFAKNKINNLIDEILDSPCEKVRKDSDRIRKQIEIIGEPIVKRKLIEIFEDKIKLDVLNINERIEELQQQINDLKAQQHDEN</sequence>
<dbReference type="GO" id="GO:0000731">
    <property type="term" value="P:DNA synthesis involved in DNA repair"/>
    <property type="evidence" value="ECO:0007669"/>
    <property type="project" value="TreeGrafter"/>
</dbReference>
<dbReference type="GO" id="GO:0006302">
    <property type="term" value="P:double-strand break repair"/>
    <property type="evidence" value="ECO:0007669"/>
    <property type="project" value="TreeGrafter"/>
</dbReference>
<dbReference type="AlphaFoldDB" id="A0A5C5A7Q3"/>
<comment type="caution">
    <text evidence="3">The sequence shown here is derived from an EMBL/GenBank/DDBJ whole genome shotgun (WGS) entry which is preliminary data.</text>
</comment>
<dbReference type="InterPro" id="IPR041685">
    <property type="entry name" value="AAA_GajA/Old/RecF-like"/>
</dbReference>
<dbReference type="SUPFAM" id="SSF52540">
    <property type="entry name" value="P-loop containing nucleoside triphosphate hydrolases"/>
    <property type="match status" value="1"/>
</dbReference>
<evidence type="ECO:0000256" key="1">
    <source>
        <dbReference type="SAM" id="Coils"/>
    </source>
</evidence>
<dbReference type="Proteomes" id="UP000312495">
    <property type="component" value="Unassembled WGS sequence"/>
</dbReference>
<feature type="coiled-coil region" evidence="1">
    <location>
        <begin position="604"/>
        <end position="631"/>
    </location>
</feature>
<dbReference type="CDD" id="cd00267">
    <property type="entry name" value="ABC_ATPase"/>
    <property type="match status" value="1"/>
</dbReference>
<evidence type="ECO:0000259" key="2">
    <source>
        <dbReference type="Pfam" id="PF13175"/>
    </source>
</evidence>
<dbReference type="Pfam" id="PF13175">
    <property type="entry name" value="AAA_15"/>
    <property type="match status" value="1"/>
</dbReference>
<feature type="domain" description="Endonuclease GajA/Old nuclease/RecF-like AAA" evidence="2">
    <location>
        <begin position="78"/>
        <end position="501"/>
    </location>
</feature>
<keyword evidence="1" id="KW-0175">Coiled coil</keyword>
<name>A0A5C5A7Q3_9BACI</name>
<accession>A0A5C5A7Q3</accession>
<dbReference type="Gene3D" id="3.40.50.300">
    <property type="entry name" value="P-loop containing nucleotide triphosphate hydrolases"/>
    <property type="match status" value="2"/>
</dbReference>
<gene>
    <name evidence="3" type="ORF">FHY71_11475</name>
</gene>